<evidence type="ECO:0000256" key="3">
    <source>
        <dbReference type="ARBA" id="ARBA00022723"/>
    </source>
</evidence>
<dbReference type="Gene3D" id="1.20.120.1750">
    <property type="match status" value="1"/>
</dbReference>
<dbReference type="PANTHER" id="PTHR22770:SF35">
    <property type="entry name" value="RANBP-TYPE AND C3HC4-TYPE ZINC FINGER-CONTAINING PROTEIN 1"/>
    <property type="match status" value="1"/>
</dbReference>
<dbReference type="Proteomes" id="UP000192247">
    <property type="component" value="Unassembled WGS sequence"/>
</dbReference>
<evidence type="ECO:0000313" key="10">
    <source>
        <dbReference type="Proteomes" id="UP000192247"/>
    </source>
</evidence>
<comment type="pathway">
    <text evidence="1">Protein modification; protein ubiquitination.</text>
</comment>
<evidence type="ECO:0000256" key="5">
    <source>
        <dbReference type="ARBA" id="ARBA00022771"/>
    </source>
</evidence>
<dbReference type="PROSITE" id="PS51873">
    <property type="entry name" value="TRIAD"/>
    <property type="match status" value="1"/>
</dbReference>
<keyword evidence="10" id="KW-1185">Reference proteome</keyword>
<dbReference type="GO" id="GO:0043130">
    <property type="term" value="F:ubiquitin binding"/>
    <property type="evidence" value="ECO:0007669"/>
    <property type="project" value="TreeGrafter"/>
</dbReference>
<dbReference type="InterPro" id="IPR044066">
    <property type="entry name" value="TRIAD_supradom"/>
</dbReference>
<dbReference type="GO" id="GO:0043123">
    <property type="term" value="P:positive regulation of canonical NF-kappaB signal transduction"/>
    <property type="evidence" value="ECO:0007669"/>
    <property type="project" value="TreeGrafter"/>
</dbReference>
<comment type="caution">
    <text evidence="9">The sequence shown here is derived from an EMBL/GenBank/DDBJ whole genome shotgun (WGS) entry which is preliminary data.</text>
</comment>
<evidence type="ECO:0000313" key="9">
    <source>
        <dbReference type="EMBL" id="OQR72085.1"/>
    </source>
</evidence>
<keyword evidence="3" id="KW-0479">Metal-binding</keyword>
<dbReference type="EMBL" id="MNPL01012540">
    <property type="protein sequence ID" value="OQR72085.1"/>
    <property type="molecule type" value="Genomic_DNA"/>
</dbReference>
<evidence type="ECO:0000256" key="6">
    <source>
        <dbReference type="ARBA" id="ARBA00022786"/>
    </source>
</evidence>
<keyword evidence="7" id="KW-0862">Zinc</keyword>
<sequence>MRGQIRTSEGPLTRCPGINCDATLLDRETKYLEPEHHKRLLMLGVEQAVASAGDAAFHCMVPDCPGVWFVSEVANGRFDCPVCNEVNCLICKVVHANRQSCDEYRQDVAIKKSNTQAELQSHAHIQDMLDSGHAMLCPRCTAIVQKTIGCDAITCIRCHTELCWATKGLRWGPNGKGDWSSGCRCRYRGGPLCHPDCQSCH</sequence>
<evidence type="ECO:0000256" key="7">
    <source>
        <dbReference type="ARBA" id="ARBA00022833"/>
    </source>
</evidence>
<reference evidence="9 10" key="1">
    <citation type="journal article" date="2017" name="Gigascience">
        <title>Draft genome of the honey bee ectoparasitic mite, Tropilaelaps mercedesae, is shaped by the parasitic life history.</title>
        <authorList>
            <person name="Dong X."/>
            <person name="Armstrong S.D."/>
            <person name="Xia D."/>
            <person name="Makepeace B.L."/>
            <person name="Darby A.C."/>
            <person name="Kadowaki T."/>
        </authorList>
    </citation>
    <scope>NUCLEOTIDE SEQUENCE [LARGE SCALE GENOMIC DNA]</scope>
    <source>
        <strain evidence="9">Wuxi-XJTLU</strain>
    </source>
</reference>
<dbReference type="SUPFAM" id="SSF57850">
    <property type="entry name" value="RING/U-box"/>
    <property type="match status" value="2"/>
</dbReference>
<evidence type="ECO:0000256" key="4">
    <source>
        <dbReference type="ARBA" id="ARBA00022737"/>
    </source>
</evidence>
<dbReference type="PANTHER" id="PTHR22770">
    <property type="entry name" value="UBIQUITIN CONJUGATING ENZYME 7 INTERACTING PROTEIN-RELATED"/>
    <property type="match status" value="1"/>
</dbReference>
<dbReference type="GO" id="GO:0008270">
    <property type="term" value="F:zinc ion binding"/>
    <property type="evidence" value="ECO:0007669"/>
    <property type="project" value="UniProtKB-KW"/>
</dbReference>
<accession>A0A1V9XEV6</accession>
<dbReference type="GO" id="GO:0004842">
    <property type="term" value="F:ubiquitin-protein transferase activity"/>
    <property type="evidence" value="ECO:0007669"/>
    <property type="project" value="TreeGrafter"/>
</dbReference>
<dbReference type="InParanoid" id="A0A1V9XEV6"/>
<dbReference type="AlphaFoldDB" id="A0A1V9XEV6"/>
<dbReference type="OrthoDB" id="261960at2759"/>
<organism evidence="9 10">
    <name type="scientific">Tropilaelaps mercedesae</name>
    <dbReference type="NCBI Taxonomy" id="418985"/>
    <lineage>
        <taxon>Eukaryota</taxon>
        <taxon>Metazoa</taxon>
        <taxon>Ecdysozoa</taxon>
        <taxon>Arthropoda</taxon>
        <taxon>Chelicerata</taxon>
        <taxon>Arachnida</taxon>
        <taxon>Acari</taxon>
        <taxon>Parasitiformes</taxon>
        <taxon>Mesostigmata</taxon>
        <taxon>Gamasina</taxon>
        <taxon>Dermanyssoidea</taxon>
        <taxon>Laelapidae</taxon>
        <taxon>Tropilaelaps</taxon>
    </lineage>
</organism>
<keyword evidence="6" id="KW-0833">Ubl conjugation pathway</keyword>
<keyword evidence="4" id="KW-0677">Repeat</keyword>
<feature type="domain" description="RING-type" evidence="8">
    <location>
        <begin position="1"/>
        <end position="189"/>
    </location>
</feature>
<evidence type="ECO:0000259" key="8">
    <source>
        <dbReference type="PROSITE" id="PS51873"/>
    </source>
</evidence>
<evidence type="ECO:0000256" key="1">
    <source>
        <dbReference type="ARBA" id="ARBA00004906"/>
    </source>
</evidence>
<dbReference type="GO" id="GO:0097039">
    <property type="term" value="P:protein linear polyubiquitination"/>
    <property type="evidence" value="ECO:0007669"/>
    <property type="project" value="TreeGrafter"/>
</dbReference>
<keyword evidence="5" id="KW-0863">Zinc-finger</keyword>
<gene>
    <name evidence="9" type="ORF">BIW11_03843</name>
</gene>
<dbReference type="GO" id="GO:0071797">
    <property type="term" value="C:LUBAC complex"/>
    <property type="evidence" value="ECO:0007669"/>
    <property type="project" value="TreeGrafter"/>
</dbReference>
<keyword evidence="2" id="KW-0808">Transferase</keyword>
<dbReference type="InterPro" id="IPR051628">
    <property type="entry name" value="LUBAC_E3_Ligases"/>
</dbReference>
<dbReference type="GO" id="GO:0043161">
    <property type="term" value="P:proteasome-mediated ubiquitin-dependent protein catabolic process"/>
    <property type="evidence" value="ECO:0007669"/>
    <property type="project" value="TreeGrafter"/>
</dbReference>
<evidence type="ECO:0000256" key="2">
    <source>
        <dbReference type="ARBA" id="ARBA00022679"/>
    </source>
</evidence>
<protein>
    <submittedName>
        <fullName evidence="9">RanBP-type and C3HC4-type zinc finger-containing protein 1 isoform 2-like</fullName>
    </submittedName>
</protein>
<name>A0A1V9XEV6_9ACAR</name>
<proteinExistence type="predicted"/>
<dbReference type="STRING" id="418985.A0A1V9XEV6"/>